<name>A0A1G7L187_9PROT</name>
<dbReference type="AlphaFoldDB" id="A0A1G7L187"/>
<organism evidence="8 9">
    <name type="scientific">Limimonas halophila</name>
    <dbReference type="NCBI Taxonomy" id="1082479"/>
    <lineage>
        <taxon>Bacteria</taxon>
        <taxon>Pseudomonadati</taxon>
        <taxon>Pseudomonadota</taxon>
        <taxon>Alphaproteobacteria</taxon>
        <taxon>Rhodospirillales</taxon>
        <taxon>Rhodovibrionaceae</taxon>
        <taxon>Limimonas</taxon>
    </lineage>
</organism>
<evidence type="ECO:0000256" key="1">
    <source>
        <dbReference type="ARBA" id="ARBA00009369"/>
    </source>
</evidence>
<dbReference type="InterPro" id="IPR007221">
    <property type="entry name" value="MreC"/>
</dbReference>
<keyword evidence="3 5" id="KW-0133">Cell shape</keyword>
<evidence type="ECO:0000313" key="8">
    <source>
        <dbReference type="EMBL" id="SDF43213.1"/>
    </source>
</evidence>
<evidence type="ECO:0000256" key="5">
    <source>
        <dbReference type="PIRNR" id="PIRNR038471"/>
    </source>
</evidence>
<dbReference type="Gene3D" id="2.40.10.350">
    <property type="entry name" value="Rod shape-determining protein MreC, domain 2"/>
    <property type="match status" value="1"/>
</dbReference>
<dbReference type="NCBIfam" id="TIGR00219">
    <property type="entry name" value="mreC"/>
    <property type="match status" value="1"/>
</dbReference>
<dbReference type="GO" id="GO:0005886">
    <property type="term" value="C:plasma membrane"/>
    <property type="evidence" value="ECO:0007669"/>
    <property type="project" value="TreeGrafter"/>
</dbReference>
<dbReference type="InterPro" id="IPR042175">
    <property type="entry name" value="Cell/Rod_MreC_2"/>
</dbReference>
<dbReference type="PIRSF" id="PIRSF038471">
    <property type="entry name" value="MreC"/>
    <property type="match status" value="1"/>
</dbReference>
<evidence type="ECO:0000256" key="3">
    <source>
        <dbReference type="ARBA" id="ARBA00022960"/>
    </source>
</evidence>
<dbReference type="Proteomes" id="UP000199415">
    <property type="component" value="Unassembled WGS sequence"/>
</dbReference>
<dbReference type="InterPro" id="IPR055342">
    <property type="entry name" value="MreC_beta-barrel_core"/>
</dbReference>
<accession>A0A1G7L187</accession>
<dbReference type="PANTHER" id="PTHR34138">
    <property type="entry name" value="CELL SHAPE-DETERMINING PROTEIN MREC"/>
    <property type="match status" value="1"/>
</dbReference>
<dbReference type="InterPro" id="IPR042177">
    <property type="entry name" value="Cell/Rod_1"/>
</dbReference>
<feature type="domain" description="Rod shape-determining protein MreC beta-barrel core" evidence="7">
    <location>
        <begin position="130"/>
        <end position="269"/>
    </location>
</feature>
<dbReference type="Gene3D" id="2.40.10.340">
    <property type="entry name" value="Rod shape-determining protein MreC, domain 1"/>
    <property type="match status" value="1"/>
</dbReference>
<dbReference type="OrthoDB" id="8478127at2"/>
<proteinExistence type="inferred from homology"/>
<sequence>MRGPLVRLATPLKAWTQRFAFVLLVGAAFALTLMGRSDTPVVSELRTAVTDLVAPFLDVASRPVATTADVIHSVESLAELRAENAALRRENERLQHWRAVAHELRADNAALQRMLKVPNAPDTQYVTARVIGDSGGAFVRSVLVNAGQQHGVTVGQAALAPDGLAGRVVEVGRNSARVLLITDINSRIPVVIQRTRVRAVLAGDNTERPKLTYLADQAEVAPGQRVVTSGDGGVFPPGVPVGKVVETPESGVRVQPFVDWHRMEYLRVADHAQADALMTDAAPSAEAAVAQGTPR</sequence>
<evidence type="ECO:0000259" key="7">
    <source>
        <dbReference type="Pfam" id="PF04085"/>
    </source>
</evidence>
<dbReference type="Pfam" id="PF04085">
    <property type="entry name" value="MreC"/>
    <property type="match status" value="1"/>
</dbReference>
<dbReference type="STRING" id="1082479.SAMN05216241_10177"/>
<keyword evidence="9" id="KW-1185">Reference proteome</keyword>
<evidence type="ECO:0000313" key="9">
    <source>
        <dbReference type="Proteomes" id="UP000199415"/>
    </source>
</evidence>
<gene>
    <name evidence="8" type="ORF">SAMN05216241_10177</name>
</gene>
<dbReference type="RefSeq" id="WP_090018146.1">
    <property type="nucleotide sequence ID" value="NZ_FNCE01000001.1"/>
</dbReference>
<evidence type="ECO:0000256" key="6">
    <source>
        <dbReference type="SAM" id="Coils"/>
    </source>
</evidence>
<feature type="coiled-coil region" evidence="6">
    <location>
        <begin position="77"/>
        <end position="107"/>
    </location>
</feature>
<keyword evidence="6" id="KW-0175">Coiled coil</keyword>
<dbReference type="EMBL" id="FNCE01000001">
    <property type="protein sequence ID" value="SDF43213.1"/>
    <property type="molecule type" value="Genomic_DNA"/>
</dbReference>
<dbReference type="GO" id="GO:0008360">
    <property type="term" value="P:regulation of cell shape"/>
    <property type="evidence" value="ECO:0007669"/>
    <property type="project" value="UniProtKB-KW"/>
</dbReference>
<dbReference type="NCBIfam" id="NF010512">
    <property type="entry name" value="PRK13922.12-1"/>
    <property type="match status" value="1"/>
</dbReference>
<comment type="similarity">
    <text evidence="1 5">Belongs to the MreC family.</text>
</comment>
<dbReference type="PANTHER" id="PTHR34138:SF1">
    <property type="entry name" value="CELL SHAPE-DETERMINING PROTEIN MREC"/>
    <property type="match status" value="1"/>
</dbReference>
<comment type="function">
    <text evidence="5">Involved in formation and maintenance of cell shape.</text>
</comment>
<reference evidence="8 9" key="1">
    <citation type="submission" date="2016-10" db="EMBL/GenBank/DDBJ databases">
        <authorList>
            <person name="de Groot N.N."/>
        </authorList>
    </citation>
    <scope>NUCLEOTIDE SEQUENCE [LARGE SCALE GENOMIC DNA]</scope>
    <source>
        <strain evidence="8 9">DSM 25584</strain>
    </source>
</reference>
<protein>
    <recommendedName>
        <fullName evidence="2 5">Cell shape-determining protein MreC</fullName>
    </recommendedName>
    <alternativeName>
        <fullName evidence="4 5">Cell shape protein MreC</fullName>
    </alternativeName>
</protein>
<evidence type="ECO:0000256" key="4">
    <source>
        <dbReference type="ARBA" id="ARBA00032089"/>
    </source>
</evidence>
<evidence type="ECO:0000256" key="2">
    <source>
        <dbReference type="ARBA" id="ARBA00013855"/>
    </source>
</evidence>